<proteinExistence type="predicted"/>
<evidence type="ECO:0000313" key="1">
    <source>
        <dbReference type="EMBL" id="MDR6376110.1"/>
    </source>
</evidence>
<organism evidence="1 2">
    <name type="scientific">Paraburkholderia caledonica</name>
    <dbReference type="NCBI Taxonomy" id="134536"/>
    <lineage>
        <taxon>Bacteria</taxon>
        <taxon>Pseudomonadati</taxon>
        <taxon>Pseudomonadota</taxon>
        <taxon>Betaproteobacteria</taxon>
        <taxon>Burkholderiales</taxon>
        <taxon>Burkholderiaceae</taxon>
        <taxon>Paraburkholderia</taxon>
    </lineage>
</organism>
<dbReference type="Proteomes" id="UP001185254">
    <property type="component" value="Unassembled WGS sequence"/>
</dbReference>
<gene>
    <name evidence="1" type="ORF">J2776_002810</name>
</gene>
<comment type="caution">
    <text evidence="1">The sequence shown here is derived from an EMBL/GenBank/DDBJ whole genome shotgun (WGS) entry which is preliminary data.</text>
</comment>
<keyword evidence="2" id="KW-1185">Reference proteome</keyword>
<accession>A0ABU1KYR8</accession>
<dbReference type="EMBL" id="JAVDQN010000002">
    <property type="protein sequence ID" value="MDR6376110.1"/>
    <property type="molecule type" value="Genomic_DNA"/>
</dbReference>
<sequence length="138" mass="15258">MSDDPYSRKVDSLLRTDVTVYLGDYSSDPLRIVCEGQSILFDIDEPIIWERARRALNRPSPQGPYLVAKLFSVSVHEIRLGLVKSLATFHIAVECRNGVAHAEIHSTRPTQNLDVPFVLGDDVVTIARAILGAAACVR</sequence>
<name>A0ABU1KYR8_9BURK</name>
<protein>
    <submittedName>
        <fullName evidence="1">Uncharacterized protein</fullName>
    </submittedName>
</protein>
<reference evidence="1 2" key="1">
    <citation type="submission" date="2023-07" db="EMBL/GenBank/DDBJ databases">
        <title>Sorghum-associated microbial communities from plants grown in Nebraska, USA.</title>
        <authorList>
            <person name="Schachtman D."/>
        </authorList>
    </citation>
    <scope>NUCLEOTIDE SEQUENCE [LARGE SCALE GENOMIC DNA]</scope>
    <source>
        <strain evidence="1 2">DS1039</strain>
    </source>
</reference>
<evidence type="ECO:0000313" key="2">
    <source>
        <dbReference type="Proteomes" id="UP001185254"/>
    </source>
</evidence>